<dbReference type="SUPFAM" id="SSF49363">
    <property type="entry name" value="Purple acid phosphatase, N-terminal domain"/>
    <property type="match status" value="1"/>
</dbReference>
<name>A0AAP2DM31_9BACT</name>
<evidence type="ECO:0000256" key="1">
    <source>
        <dbReference type="ARBA" id="ARBA00022729"/>
    </source>
</evidence>
<dbReference type="InterPro" id="IPR029052">
    <property type="entry name" value="Metallo-depent_PP-like"/>
</dbReference>
<dbReference type="Pfam" id="PF16656">
    <property type="entry name" value="Pur_ac_phosph_N"/>
    <property type="match status" value="1"/>
</dbReference>
<dbReference type="SUPFAM" id="SSF56300">
    <property type="entry name" value="Metallo-dependent phosphatases"/>
    <property type="match status" value="1"/>
</dbReference>
<dbReference type="InterPro" id="IPR004843">
    <property type="entry name" value="Calcineurin-like_PHP"/>
</dbReference>
<evidence type="ECO:0000313" key="4">
    <source>
        <dbReference type="EMBL" id="MBT1698868.1"/>
    </source>
</evidence>
<comment type="caution">
    <text evidence="4">The sequence shown here is derived from an EMBL/GenBank/DDBJ whole genome shotgun (WGS) entry which is preliminary data.</text>
</comment>
<dbReference type="InterPro" id="IPR015914">
    <property type="entry name" value="PAPs_N"/>
</dbReference>
<evidence type="ECO:0000259" key="2">
    <source>
        <dbReference type="Pfam" id="PF00149"/>
    </source>
</evidence>
<dbReference type="AlphaFoldDB" id="A0AAP2DM31"/>
<dbReference type="GO" id="GO:0003993">
    <property type="term" value="F:acid phosphatase activity"/>
    <property type="evidence" value="ECO:0007669"/>
    <property type="project" value="InterPro"/>
</dbReference>
<keyword evidence="5" id="KW-1185">Reference proteome</keyword>
<feature type="domain" description="Calcineurin-like phosphoesterase" evidence="2">
    <location>
        <begin position="196"/>
        <end position="364"/>
    </location>
</feature>
<dbReference type="RefSeq" id="WP_254165826.1">
    <property type="nucleotide sequence ID" value="NZ_JAHESF010000018.1"/>
</dbReference>
<dbReference type="Gene3D" id="2.60.40.380">
    <property type="entry name" value="Purple acid phosphatase-like, N-terminal"/>
    <property type="match status" value="1"/>
</dbReference>
<evidence type="ECO:0000313" key="5">
    <source>
        <dbReference type="Proteomes" id="UP001319200"/>
    </source>
</evidence>
<protein>
    <submittedName>
        <fullName evidence="4">Fibronectin type III domain-containing protein</fullName>
    </submittedName>
</protein>
<dbReference type="Pfam" id="PF00149">
    <property type="entry name" value="Metallophos"/>
    <property type="match status" value="1"/>
</dbReference>
<gene>
    <name evidence="4" type="ORF">KK083_18385</name>
</gene>
<feature type="domain" description="Purple acid phosphatase N-terminal" evidence="3">
    <location>
        <begin position="66"/>
        <end position="165"/>
    </location>
</feature>
<dbReference type="EMBL" id="JAHESF010000018">
    <property type="protein sequence ID" value="MBT1698868.1"/>
    <property type="molecule type" value="Genomic_DNA"/>
</dbReference>
<evidence type="ECO:0000259" key="3">
    <source>
        <dbReference type="Pfam" id="PF16656"/>
    </source>
</evidence>
<dbReference type="GO" id="GO:0046872">
    <property type="term" value="F:metal ion binding"/>
    <property type="evidence" value="ECO:0007669"/>
    <property type="project" value="InterPro"/>
</dbReference>
<reference evidence="4 5" key="1">
    <citation type="submission" date="2021-05" db="EMBL/GenBank/DDBJ databases">
        <title>A Polyphasic approach of four new species of the genus Ohtaekwangia: Ohtaekwangia histidinii sp. nov., Ohtaekwangia cretensis sp. nov., Ohtaekwangia indiensis sp. nov., Ohtaekwangia reichenbachii sp. nov. from diverse environment.</title>
        <authorList>
            <person name="Octaviana S."/>
        </authorList>
    </citation>
    <scope>NUCLEOTIDE SEQUENCE [LARGE SCALE GENOMIC DNA]</scope>
    <source>
        <strain evidence="4 5">PWU4</strain>
    </source>
</reference>
<dbReference type="InterPro" id="IPR039331">
    <property type="entry name" value="PAPs-like"/>
</dbReference>
<dbReference type="Proteomes" id="UP001319200">
    <property type="component" value="Unassembled WGS sequence"/>
</dbReference>
<keyword evidence="1" id="KW-0732">Signal</keyword>
<sequence>MHKHLKLFLSLTALATAIVLYTGFFNEDRITAPHTHHHDHSDHYHNHSHSAKIVLPEKLLFPSKEPDRVILNLTEKPETSLAVNWRTDTTVLAGSMEWAVATAGPEFLKTANKVQAQRESLTVQYEGEPQVAAHYFSARVDALAAGEKYVYRVGSEGAWSEWYQVVMPDPSKKISFIYFGDAQNDVKSMWSRVIREAYKTLPSVDFMLHAGDLINRHNHDVEWGEWFYAGNFIHATVPSVMTPGNHEYGKGVVLSPQWRPQFNLPRNGPKGLEETCYVVDYTNLKVISLDAEQIDESPDFRQKQAQWLDSVLTHNPRKWTAITFHYPIFSTSANRDNKTLRDNFKPIFDKHKVDIVLQGHDHAYGRGMVNNVPTGYSVSDKSSGTMYVVSVSGPKMYDVSKDAWMDRKARNTQLFQVISIEDNTLSYQAFTARGELYDAFDLLKTKNKPNKLVNRIPKDVSERL</sequence>
<dbReference type="InterPro" id="IPR008963">
    <property type="entry name" value="Purple_acid_Pase-like_N"/>
</dbReference>
<dbReference type="Gene3D" id="3.60.21.10">
    <property type="match status" value="1"/>
</dbReference>
<organism evidence="4 5">
    <name type="scientific">Chryseosolibacter histidini</name>
    <dbReference type="NCBI Taxonomy" id="2782349"/>
    <lineage>
        <taxon>Bacteria</taxon>
        <taxon>Pseudomonadati</taxon>
        <taxon>Bacteroidota</taxon>
        <taxon>Cytophagia</taxon>
        <taxon>Cytophagales</taxon>
        <taxon>Chryseotaleaceae</taxon>
        <taxon>Chryseosolibacter</taxon>
    </lineage>
</organism>
<proteinExistence type="predicted"/>
<dbReference type="PANTHER" id="PTHR22953">
    <property type="entry name" value="ACID PHOSPHATASE RELATED"/>
    <property type="match status" value="1"/>
</dbReference>
<accession>A0AAP2DM31</accession>
<dbReference type="PANTHER" id="PTHR22953:SF153">
    <property type="entry name" value="PURPLE ACID PHOSPHATASE"/>
    <property type="match status" value="1"/>
</dbReference>